<evidence type="ECO:0000256" key="1">
    <source>
        <dbReference type="HAMAP-Rule" id="MF_00582"/>
    </source>
</evidence>
<evidence type="ECO:0000313" key="2">
    <source>
        <dbReference type="EMBL" id="AWS00615.1"/>
    </source>
</evidence>
<dbReference type="Pfam" id="PF01949">
    <property type="entry name" value="Endo_dU"/>
    <property type="match status" value="1"/>
</dbReference>
<dbReference type="EMBL" id="CP029287">
    <property type="protein sequence ID" value="AWS00615.1"/>
    <property type="molecule type" value="Genomic_DNA"/>
</dbReference>
<dbReference type="PANTHER" id="PTHR39518">
    <property type="entry name" value="UPF0215 PROTEIN MJ1150"/>
    <property type="match status" value="1"/>
</dbReference>
<proteinExistence type="inferred from homology"/>
<gene>
    <name evidence="2" type="ORF">DFR87_06980</name>
</gene>
<accession>A0A2U9IX31</accession>
<dbReference type="KEGG" id="mhk:DFR87_06980"/>
<protein>
    <recommendedName>
        <fullName evidence="1">UPF0215 protein DFR87_06980</fullName>
    </recommendedName>
</protein>
<comment type="similarity">
    <text evidence="1">Belongs to the UPF0215 family.</text>
</comment>
<dbReference type="HAMAP" id="MF_00582">
    <property type="entry name" value="UPF0215"/>
    <property type="match status" value="1"/>
</dbReference>
<sequence length="172" mass="19764">MLISGVDDGYFPLSYKGGNGKAPLVVTLFERLKLKDINIGFITVDGNEATEVFERINWGVTTIFDGVTYAGFNYIIPKKNYIVFYGSKPNYQEVQRALQGHFNDERKEIILRVLHDLTRIETKWGSIYINTDLDIMDARNVIETYQVISKYPEPIRYAHVIGKAVGHWHSRC</sequence>
<dbReference type="PANTHER" id="PTHR39518:SF2">
    <property type="entry name" value="UPF0215 PROTEIN MJ1150"/>
    <property type="match status" value="1"/>
</dbReference>
<dbReference type="AlphaFoldDB" id="A0A2U9IX31"/>
<dbReference type="Gene3D" id="3.30.2170.10">
    <property type="entry name" value="archaeoglobus fulgidus dsm 4304 superfamily"/>
    <property type="match status" value="1"/>
</dbReference>
<dbReference type="OrthoDB" id="15207at2157"/>
<dbReference type="PIRSF" id="PIRSF006380">
    <property type="entry name" value="UCP006380"/>
    <property type="match status" value="1"/>
</dbReference>
<dbReference type="InterPro" id="IPR002802">
    <property type="entry name" value="Endo_dU"/>
</dbReference>
<evidence type="ECO:0000313" key="3">
    <source>
        <dbReference type="Proteomes" id="UP000247586"/>
    </source>
</evidence>
<organism evidence="2 3">
    <name type="scientific">Metallosphaera hakonensis JCM 8857 = DSM 7519</name>
    <dbReference type="NCBI Taxonomy" id="1293036"/>
    <lineage>
        <taxon>Archaea</taxon>
        <taxon>Thermoproteota</taxon>
        <taxon>Thermoprotei</taxon>
        <taxon>Sulfolobales</taxon>
        <taxon>Sulfolobaceae</taxon>
        <taxon>Metallosphaera</taxon>
    </lineage>
</organism>
<dbReference type="STRING" id="1293036.GCA_001315825_00377"/>
<dbReference type="Proteomes" id="UP000247586">
    <property type="component" value="Chromosome"/>
</dbReference>
<keyword evidence="3" id="KW-1185">Reference proteome</keyword>
<name>A0A2U9IX31_9CREN</name>
<reference evidence="2" key="1">
    <citation type="submission" date="2018-05" db="EMBL/GenBank/DDBJ databases">
        <title>Complete Genome Sequences of Extremely Thermoacidophilic, Metal-Mobilizing Type-Strain Members of the Archaeal Family Sulfolobaceae: Acidianus brierleyi DSM-1651T, Acidianus sulfidivorans DSM-18786T, Metallosphaera hakonensis DSM-7519T, and Metallosphaera prunae DSM-10039T.</title>
        <authorList>
            <person name="Counts J.A."/>
            <person name="Kelly R.M."/>
        </authorList>
    </citation>
    <scope>NUCLEOTIDE SEQUENCE [LARGE SCALE GENOMIC DNA]</scope>
    <source>
        <strain evidence="2">HO1-1</strain>
    </source>
</reference>